<dbReference type="GO" id="GO:0006950">
    <property type="term" value="P:response to stress"/>
    <property type="evidence" value="ECO:0007669"/>
    <property type="project" value="TreeGrafter"/>
</dbReference>
<dbReference type="InterPro" id="IPR036390">
    <property type="entry name" value="WH_DNA-bd_sf"/>
</dbReference>
<evidence type="ECO:0000313" key="3">
    <source>
        <dbReference type="Proteomes" id="UP000027734"/>
    </source>
</evidence>
<accession>A0A073IIA0</accession>
<evidence type="ECO:0000259" key="1">
    <source>
        <dbReference type="PROSITE" id="PS50995"/>
    </source>
</evidence>
<keyword evidence="3" id="KW-1185">Reference proteome</keyword>
<dbReference type="AlphaFoldDB" id="A0A073IIA0"/>
<dbReference type="Gene3D" id="1.10.10.10">
    <property type="entry name" value="Winged helix-like DNA-binding domain superfamily/Winged helix DNA-binding domain"/>
    <property type="match status" value="1"/>
</dbReference>
<reference evidence="2 3" key="1">
    <citation type="submission" date="2014-01" db="EMBL/GenBank/DDBJ databases">
        <title>Sulfitobacter donghicola JCM 14565 Genome Sequencing.</title>
        <authorList>
            <person name="Lai Q."/>
            <person name="Hong Z."/>
        </authorList>
    </citation>
    <scope>NUCLEOTIDE SEQUENCE [LARGE SCALE GENOMIC DNA]</scope>
    <source>
        <strain evidence="2 3">JCM 14565</strain>
    </source>
</reference>
<proteinExistence type="predicted"/>
<dbReference type="GO" id="GO:0003700">
    <property type="term" value="F:DNA-binding transcription factor activity"/>
    <property type="evidence" value="ECO:0007669"/>
    <property type="project" value="InterPro"/>
</dbReference>
<dbReference type="OrthoDB" id="582199at2"/>
<dbReference type="RefSeq" id="WP_025060146.1">
    <property type="nucleotide sequence ID" value="NZ_JAMC01000003.1"/>
</dbReference>
<dbReference type="SUPFAM" id="SSF46785">
    <property type="entry name" value="Winged helix' DNA-binding domain"/>
    <property type="match status" value="1"/>
</dbReference>
<dbReference type="PANTHER" id="PTHR33164:SF107">
    <property type="entry name" value="TRANSCRIPTIONAL REGULATORY PROTEIN"/>
    <property type="match status" value="1"/>
</dbReference>
<gene>
    <name evidence="2" type="ORF">DSW25_09780</name>
</gene>
<dbReference type="STRING" id="1300350.Z948_2839"/>
<dbReference type="Proteomes" id="UP000027734">
    <property type="component" value="Unassembled WGS sequence"/>
</dbReference>
<dbReference type="SMART" id="SM00347">
    <property type="entry name" value="HTH_MARR"/>
    <property type="match status" value="1"/>
</dbReference>
<dbReference type="EMBL" id="JAMC01000003">
    <property type="protein sequence ID" value="KEJ89300.1"/>
    <property type="molecule type" value="Genomic_DNA"/>
</dbReference>
<dbReference type="PRINTS" id="PR00598">
    <property type="entry name" value="HTHMARR"/>
</dbReference>
<dbReference type="InterPro" id="IPR036388">
    <property type="entry name" value="WH-like_DNA-bd_sf"/>
</dbReference>
<comment type="caution">
    <text evidence="2">The sequence shown here is derived from an EMBL/GenBank/DDBJ whole genome shotgun (WGS) entry which is preliminary data.</text>
</comment>
<dbReference type="PANTHER" id="PTHR33164">
    <property type="entry name" value="TRANSCRIPTIONAL REGULATOR, MARR FAMILY"/>
    <property type="match status" value="1"/>
</dbReference>
<dbReference type="eggNOG" id="COG1846">
    <property type="taxonomic scope" value="Bacteria"/>
</dbReference>
<dbReference type="InterPro" id="IPR039422">
    <property type="entry name" value="MarR/SlyA-like"/>
</dbReference>
<feature type="domain" description="HTH marR-type" evidence="1">
    <location>
        <begin position="1"/>
        <end position="137"/>
    </location>
</feature>
<sequence>MTRKFKVFHQLQIAYSAVFRAADHRCRAEIGLSTSQLGVLFVLSRKDGRPISEISQALSMGKSSITGLVDRMCEKGLVRRSPSPLDGRVTHIYLEPLGHAALNKGKQLTSRFNDAVLAPFSAQEQDIIERFLFHLADDAEGIIAANNNMEGENADG</sequence>
<dbReference type="InterPro" id="IPR000835">
    <property type="entry name" value="HTH_MarR-typ"/>
</dbReference>
<name>A0A073IIA0_9RHOB</name>
<evidence type="ECO:0000313" key="2">
    <source>
        <dbReference type="EMBL" id="KEJ89300.1"/>
    </source>
</evidence>
<dbReference type="Pfam" id="PF12802">
    <property type="entry name" value="MarR_2"/>
    <property type="match status" value="1"/>
</dbReference>
<organism evidence="2 3">
    <name type="scientific">Sulfitobacter donghicola DSW-25 = KCTC 12864 = JCM 14565</name>
    <dbReference type="NCBI Taxonomy" id="1300350"/>
    <lineage>
        <taxon>Bacteria</taxon>
        <taxon>Pseudomonadati</taxon>
        <taxon>Pseudomonadota</taxon>
        <taxon>Alphaproteobacteria</taxon>
        <taxon>Rhodobacterales</taxon>
        <taxon>Roseobacteraceae</taxon>
        <taxon>Sulfitobacter</taxon>
    </lineage>
</organism>
<dbReference type="PROSITE" id="PS50995">
    <property type="entry name" value="HTH_MARR_2"/>
    <property type="match status" value="1"/>
</dbReference>
<protein>
    <submittedName>
        <fullName evidence="2">MarR family transcriptional regulator</fullName>
    </submittedName>
</protein>